<dbReference type="EMBL" id="MCFD01000195">
    <property type="protein sequence ID" value="ORX63495.1"/>
    <property type="molecule type" value="Genomic_DNA"/>
</dbReference>
<reference evidence="2 3" key="1">
    <citation type="submission" date="2016-07" db="EMBL/GenBank/DDBJ databases">
        <title>Pervasive Adenine N6-methylation of Active Genes in Fungi.</title>
        <authorList>
            <consortium name="DOE Joint Genome Institute"/>
            <person name="Mondo S.J."/>
            <person name="Dannebaum R.O."/>
            <person name="Kuo R.C."/>
            <person name="Labutti K."/>
            <person name="Haridas S."/>
            <person name="Kuo A."/>
            <person name="Salamov A."/>
            <person name="Ahrendt S.R."/>
            <person name="Lipzen A."/>
            <person name="Sullivan W."/>
            <person name="Andreopoulos W.B."/>
            <person name="Clum A."/>
            <person name="Lindquist E."/>
            <person name="Daum C."/>
            <person name="Ramamoorthy G.K."/>
            <person name="Gryganskyi A."/>
            <person name="Culley D."/>
            <person name="Magnuson J.K."/>
            <person name="James T.Y."/>
            <person name="O'Malley M.A."/>
            <person name="Stajich J.E."/>
            <person name="Spatafora J.W."/>
            <person name="Visel A."/>
            <person name="Grigoriev I.V."/>
        </authorList>
    </citation>
    <scope>NUCLEOTIDE SEQUENCE [LARGE SCALE GENOMIC DNA]</scope>
    <source>
        <strain evidence="2 3">ATCC 12442</strain>
    </source>
</reference>
<dbReference type="GeneID" id="63808731"/>
<comment type="caution">
    <text evidence="2">The sequence shown here is derived from an EMBL/GenBank/DDBJ whole genome shotgun (WGS) entry which is preliminary data.</text>
</comment>
<feature type="compositionally biased region" description="Low complexity" evidence="1">
    <location>
        <begin position="227"/>
        <end position="239"/>
    </location>
</feature>
<feature type="compositionally biased region" description="Low complexity" evidence="1">
    <location>
        <begin position="282"/>
        <end position="293"/>
    </location>
</feature>
<evidence type="ECO:0000313" key="2">
    <source>
        <dbReference type="EMBL" id="ORX63495.1"/>
    </source>
</evidence>
<feature type="region of interest" description="Disordered" evidence="1">
    <location>
        <begin position="136"/>
        <end position="329"/>
    </location>
</feature>
<dbReference type="AlphaFoldDB" id="A0A1Y1VR22"/>
<feature type="compositionally biased region" description="Low complexity" evidence="1">
    <location>
        <begin position="247"/>
        <end position="271"/>
    </location>
</feature>
<feature type="compositionally biased region" description="Low complexity" evidence="1">
    <location>
        <begin position="143"/>
        <end position="157"/>
    </location>
</feature>
<organism evidence="2 3">
    <name type="scientific">Linderina pennispora</name>
    <dbReference type="NCBI Taxonomy" id="61395"/>
    <lineage>
        <taxon>Eukaryota</taxon>
        <taxon>Fungi</taxon>
        <taxon>Fungi incertae sedis</taxon>
        <taxon>Zoopagomycota</taxon>
        <taxon>Kickxellomycotina</taxon>
        <taxon>Kickxellomycetes</taxon>
        <taxon>Kickxellales</taxon>
        <taxon>Kickxellaceae</taxon>
        <taxon>Linderina</taxon>
    </lineage>
</organism>
<dbReference type="Proteomes" id="UP000193922">
    <property type="component" value="Unassembled WGS sequence"/>
</dbReference>
<accession>A0A1Y1VR22</accession>
<dbReference type="OrthoDB" id="5597498at2759"/>
<gene>
    <name evidence="2" type="ORF">DL89DRAFT_79610</name>
</gene>
<sequence length="329" mass="35490">MCYRMGQISTRWQLLCCHRRANRRESLQPTLLQSWSSNSSMLRMLPHWTPTSLLLLLSWHRRQPRFCPDLASQELRMRKDRHSSRISGLFGFGQRTPKHQTQAQQAGGSLRVVTDLQSLRGASSNGSQTVNTSMANHASINTGPSSSDSQKKSGSPSTVSRRWRFPFQKARPAIPIEDADAAAASDQGGNDSEAATPSPLDTAARRTLRQSRYRAGTTSDIESPQTASSAAAQLSASQSRPYSMVESGSSAVSPASATTTGSGSSSATSRGLRQAPPQLATSKSFLSTQSSSSQRARAMHMLQSTSPISPLMGHMLKPRRRSSANTGAG</sequence>
<name>A0A1Y1VR22_9FUNG</name>
<keyword evidence="3" id="KW-1185">Reference proteome</keyword>
<protein>
    <submittedName>
        <fullName evidence="2">Uncharacterized protein</fullName>
    </submittedName>
</protein>
<proteinExistence type="predicted"/>
<evidence type="ECO:0000313" key="3">
    <source>
        <dbReference type="Proteomes" id="UP000193922"/>
    </source>
</evidence>
<feature type="compositionally biased region" description="Polar residues" evidence="1">
    <location>
        <begin position="216"/>
        <end position="226"/>
    </location>
</feature>
<dbReference type="RefSeq" id="XP_040738963.1">
    <property type="nucleotide sequence ID" value="XM_040892083.1"/>
</dbReference>
<evidence type="ECO:0000256" key="1">
    <source>
        <dbReference type="SAM" id="MobiDB-lite"/>
    </source>
</evidence>
<feature type="region of interest" description="Disordered" evidence="1">
    <location>
        <begin position="87"/>
        <end position="109"/>
    </location>
</feature>
<feature type="compositionally biased region" description="Low complexity" evidence="1">
    <location>
        <begin position="170"/>
        <end position="184"/>
    </location>
</feature>